<feature type="region of interest" description="Disordered" evidence="3">
    <location>
        <begin position="1288"/>
        <end position="1347"/>
    </location>
</feature>
<reference evidence="5 6" key="1">
    <citation type="submission" date="2021-03" db="EMBL/GenBank/DDBJ databases">
        <title>Novel species identification of genus Shewanella.</title>
        <authorList>
            <person name="Liu G."/>
            <person name="Zhang Q."/>
        </authorList>
    </citation>
    <scope>NUCLEOTIDE SEQUENCE [LARGE SCALE GENOMIC DNA]</scope>
    <source>
        <strain evidence="5 6">FJAT-52962</strain>
    </source>
</reference>
<keyword evidence="1 4" id="KW-0732">Signal</keyword>
<evidence type="ECO:0000256" key="2">
    <source>
        <dbReference type="ARBA" id="ARBA00022837"/>
    </source>
</evidence>
<evidence type="ECO:0000256" key="1">
    <source>
        <dbReference type="ARBA" id="ARBA00022729"/>
    </source>
</evidence>
<evidence type="ECO:0000313" key="5">
    <source>
        <dbReference type="EMBL" id="QSX38253.1"/>
    </source>
</evidence>
<feature type="compositionally biased region" description="Basic and acidic residues" evidence="3">
    <location>
        <begin position="846"/>
        <end position="855"/>
    </location>
</feature>
<feature type="region of interest" description="Disordered" evidence="3">
    <location>
        <begin position="1565"/>
        <end position="2025"/>
    </location>
</feature>
<dbReference type="Proteomes" id="UP000663207">
    <property type="component" value="Chromosome"/>
</dbReference>
<feature type="signal peptide" evidence="4">
    <location>
        <begin position="1"/>
        <end position="21"/>
    </location>
</feature>
<dbReference type="SUPFAM" id="SSF103647">
    <property type="entry name" value="TSP type-3 repeat"/>
    <property type="match status" value="10"/>
</dbReference>
<dbReference type="Gene3D" id="4.10.1080.10">
    <property type="entry name" value="TSP type-3 repeat"/>
    <property type="match status" value="7"/>
</dbReference>
<dbReference type="RefSeq" id="WP_207381364.1">
    <property type="nucleotide sequence ID" value="NZ_CP071502.1"/>
</dbReference>
<feature type="chain" id="PRO_5045619767" evidence="4">
    <location>
        <begin position="22"/>
        <end position="2727"/>
    </location>
</feature>
<keyword evidence="6" id="KW-1185">Reference proteome</keyword>
<feature type="region of interest" description="Disordered" evidence="3">
    <location>
        <begin position="846"/>
        <end position="872"/>
    </location>
</feature>
<feature type="compositionally biased region" description="Acidic residues" evidence="3">
    <location>
        <begin position="1756"/>
        <end position="1783"/>
    </location>
</feature>
<evidence type="ECO:0000313" key="6">
    <source>
        <dbReference type="Proteomes" id="UP000663207"/>
    </source>
</evidence>
<feature type="compositionally biased region" description="Acidic residues" evidence="3">
    <location>
        <begin position="1826"/>
        <end position="1853"/>
    </location>
</feature>
<feature type="compositionally biased region" description="Acidic residues" evidence="3">
    <location>
        <begin position="2001"/>
        <end position="2016"/>
    </location>
</feature>
<feature type="compositionally biased region" description="Acidic residues" evidence="3">
    <location>
        <begin position="1651"/>
        <end position="1678"/>
    </location>
</feature>
<dbReference type="PANTHER" id="PTHR10199">
    <property type="entry name" value="THROMBOSPONDIN"/>
    <property type="match status" value="1"/>
</dbReference>
<accession>A0ABX7R383</accession>
<name>A0ABX7R383_9GAMM</name>
<feature type="region of interest" description="Disordered" evidence="3">
    <location>
        <begin position="1432"/>
        <end position="1451"/>
    </location>
</feature>
<feature type="compositionally biased region" description="Acidic residues" evidence="3">
    <location>
        <begin position="1966"/>
        <end position="1993"/>
    </location>
</feature>
<feature type="compositionally biased region" description="Acidic residues" evidence="3">
    <location>
        <begin position="1581"/>
        <end position="1608"/>
    </location>
</feature>
<feature type="compositionally biased region" description="Acidic residues" evidence="3">
    <location>
        <begin position="1791"/>
        <end position="1818"/>
    </location>
</feature>
<dbReference type="Pfam" id="PF02412">
    <property type="entry name" value="TSP_3"/>
    <property type="match status" value="2"/>
</dbReference>
<feature type="compositionally biased region" description="Acidic residues" evidence="3">
    <location>
        <begin position="1336"/>
        <end position="1347"/>
    </location>
</feature>
<keyword evidence="2" id="KW-0106">Calcium</keyword>
<dbReference type="InterPro" id="IPR003367">
    <property type="entry name" value="Thrombospondin_3-like_rpt"/>
</dbReference>
<feature type="compositionally biased region" description="Acidic residues" evidence="3">
    <location>
        <begin position="1371"/>
        <end position="1386"/>
    </location>
</feature>
<feature type="compositionally biased region" description="Acidic residues" evidence="3">
    <location>
        <begin position="861"/>
        <end position="872"/>
    </location>
</feature>
<gene>
    <name evidence="5" type="ORF">JYB85_05350</name>
</gene>
<feature type="region of interest" description="Disordered" evidence="3">
    <location>
        <begin position="1472"/>
        <end position="1525"/>
    </location>
</feature>
<proteinExistence type="predicted"/>
<feature type="compositionally biased region" description="Acidic residues" evidence="3">
    <location>
        <begin position="1931"/>
        <end position="1958"/>
    </location>
</feature>
<protein>
    <submittedName>
        <fullName evidence="5">Thrombospondin type 3 repeat-containing protein</fullName>
    </submittedName>
</protein>
<feature type="compositionally biased region" description="Acidic residues" evidence="3">
    <location>
        <begin position="1686"/>
        <end position="1713"/>
    </location>
</feature>
<evidence type="ECO:0000256" key="4">
    <source>
        <dbReference type="SAM" id="SignalP"/>
    </source>
</evidence>
<sequence>MMRWLIWILLIGLCPAQSLFAASLTKKVTIVDDTASDKGFVNDADNLVFFQPVHPTLSGFVTQANGKWAFTTSDGAGSSTVDAVGVQFNGAPALLGIPAESGTLTIGANNQIADLWTNRIFYRPVVFVSLEDPNLNNGVSIVPTAPITAGNQFLFDVNQATGFNADLAGAKVHYLIAEEGWHRLADGRMLLISSAEVKHTGFSGQTIALGASFETAVTVAQLQRPMLYKSSGFRQLNDMAVYQGATVTEGVGNFDSITLRLMQETAVEQANSDTVYAGRVGFMVLGNISSIANTFKLVKDTNTNIRGGSYLTVPQSNFQFFPHSAAATPLLNRAACAEDDDVQNFCAYLSMPVDAMSRGVFNTPRLPYMDSNFDPLQMERTFYSEKEWDWEPVIAQEMMNPVSDVDQRPIVGTLAKMFPNFVADRGWNDVIIGSDDHWHWFATYHYNTCVFDSMNTACVDYAPGNTIIEDKPIEWTASMNWFDLEPGSNFSGNTHPSSSNSQFLLAVQDNNRRDHVEFYERLTPEDWAAKQTLDYLNLGGSTMRTPLSPKSPSYNETKGLLESYAETWQFFGINVEASASEFFCGTCDGPLPGIDTGGYTDVWGLDIKVPTLLADRILNSPPWYSPQTTHPHVDKVGQNMRPGDYLFANIPYSIDATDFVWLRSATGQVSDAVVVASNQFGYQATADDANTFVTMCMTFRNSQRCGKWIKVGQIPFATNVKIKPQYAEPIAGSGLIGQYTYVAPNSNIYDGLEYQSLYQWQYALSDTWVDYVGENDITFQKSVAAGTVIRFCVTPRTHTQAGPTECSVGVKMQLDTDSDGIADDWDTDDDNDGYADWEDRFPKDASEYLDTDHDGIGNNADLDDDNDGLSDADEIVAGSDALNPDSDGDGTLDGVDPHPTVYGDLPDFDGDGIADIYDEDRDNDGVVDFFYQIDGTDALQTLVDENDVVLNWARIDDNPYQACTASQITVTSNADSGPGTLRQALIDLCASEPGADLNVISFNGPMTIMLESPLVIGKGMKIDGNKAVVLDGQNKTAIFAVAIADRMLKSQFPHLVGLTLRNGFSQGVDADAYTNFDAELGTYNKASAVHMYSSSFLLLEHVLIENMTAPVISGRSVELYLENSLVANVSGSDPALITDDGQISLFSSTLYNSESGALSVVGTGKAQLRNSLLLKGANGSTLCNVATWVQQTASWVEDSECGVTSTGYVELADPEYGDYRPVPGSANIDAGETGELPAGAVDLLGNNRVMGAYNPDNPEELGGPLYPKMDIGAIEYVYAGDFDGDGVVDSSDAFPNDATETTDSDSDGVGDNSDAFPNDANETLDTDSDGIGNNSDNDDDNDGVLDSEDAFPLDAAEWLDTDADGIGNNADTDDDNDNVPDSEDTFPLDASESVDTDKDGIGNNADSDDDNDGVLDAADAFPLDASEWLDADLDGIGNNADPDDDNDGVADVADAFPFNAAEWLDTDLDGIGNNADLDDDNDNVPDSADAFPLDAGESVDTDSDGIGNNADSDDDGDGVADSSDMFPLDASEWLDSDLDGIGNNLDTDDDNDGVLDIVDAFPFDASESVDTDSDGIGNNADSDDDNDGVVDTEDAFPLDAAESVDTDLDGIGNNADLDDDNDGVLDSNDAFPLDAAESVDTDADGIGNNVDLDDDNDGVLDAEDAFPLDATESVDTDSDGIGNNADSDDDNDGVLDTEDAFPLDASESVDTDSDGIGNNADLDDDNDGVADSEDAFPLDATESVDTDSDGIGNNADLDDDNDGVLDSDDAFPLDAAESADTDLDGIGNNADIDDDNDGVVDSDDAFPLDATESVDTDLDGTGNNADSDDDNDGMLDTEDAFPLDATESVDTDADGIGNNADTDDDNDGVVDSDDAFPLDAAESVDTDGDGIGNNADSDDDNDGVLDSEDAFPLDASESVDTDGDGIGNNADSDDDNDGVLDTEDTFPLDAAESVDTDLDGLGNNADSDDDNDGVVDSDDTFPLDATESVDTDGDGIGNNADPDDDNDGINDEDDAAPLDPSIGDTQKPVFAELAPLTFEATGPMTAVTLPEPQVTDNISTVLTISSDLAAELERGEHLITWTATDGAGNQATAEQLVTIVDTTAPVFDMLDTLVVNATGRLTDISTLLDISASDLVDGDITAALNGSSELASGAHELELGATDSSGNTATTTLSVHILPQLKLARSMTVEAGGEYLLPLQLTGEAPVYPVELNYSLLVDGQEVNSATATIDQGTQGELPVSVPTGLTLGRELTLKIDSVSHAFVGEDGQAQLQLTEQNQAPTFSAKVLQQGVATRLLDPLSGQVEIRLQVSDVNVNDSHSVSWQVVEQAFGGSIAEDGLSMTFDPSELSSGRYAVDVTVTETNTPAPLSSSRRIRFTVESLPQLSSEADTDGDGIVDSQEGYGDSDGDGIADYLDNDVDGSRLPVNSSTEPMQTTAGVQLALGNITSAIITGSGAGMTMDDLAEAVANDSGAADSNDSHFSQMAAVLDFTLSGTFQAGQSVAVVFPMPRGTALPEDAVYRKYTPQQGWYDFVEDANNSISSAPLADGECPQVGADSFEPGLVAGYQCVQLLLQDGGPNDADGTANGVIEDPGVISVLSQNQLPVAQADSAAILDSQVLVIDVLANDTDPDGDSLSVIGASVDNGTVELLADNTLRYTPSSGFSGEAMISYQVSDGFGGSAQGQVIVTVNLTPVTEPDTPAPKSHGGSVPPWSLLLLGMALCTRRRAA</sequence>
<dbReference type="InterPro" id="IPR011050">
    <property type="entry name" value="Pectin_lyase_fold/virulence"/>
</dbReference>
<dbReference type="Pfam" id="PF17963">
    <property type="entry name" value="Big_9"/>
    <property type="match status" value="1"/>
</dbReference>
<dbReference type="SUPFAM" id="SSF51126">
    <property type="entry name" value="Pectin lyase-like"/>
    <property type="match status" value="1"/>
</dbReference>
<dbReference type="EMBL" id="CP071502">
    <property type="protein sequence ID" value="QSX38253.1"/>
    <property type="molecule type" value="Genomic_DNA"/>
</dbReference>
<feature type="compositionally biased region" description="Acidic residues" evidence="3">
    <location>
        <begin position="1721"/>
        <end position="1748"/>
    </location>
</feature>
<feature type="region of interest" description="Disordered" evidence="3">
    <location>
        <begin position="1361"/>
        <end position="1419"/>
    </location>
</feature>
<evidence type="ECO:0000256" key="3">
    <source>
        <dbReference type="SAM" id="MobiDB-lite"/>
    </source>
</evidence>
<dbReference type="InterPro" id="IPR028974">
    <property type="entry name" value="TSP_type-3_rpt"/>
</dbReference>
<feature type="compositionally biased region" description="Acidic residues" evidence="3">
    <location>
        <begin position="1861"/>
        <end position="1888"/>
    </location>
</feature>
<dbReference type="Gene3D" id="2.60.40.2810">
    <property type="match status" value="1"/>
</dbReference>
<feature type="compositionally biased region" description="Acidic residues" evidence="3">
    <location>
        <begin position="1896"/>
        <end position="1923"/>
    </location>
</feature>
<organism evidence="5 6">
    <name type="scientific">Shewanella sedimentimangrovi</name>
    <dbReference type="NCBI Taxonomy" id="2814293"/>
    <lineage>
        <taxon>Bacteria</taxon>
        <taxon>Pseudomonadati</taxon>
        <taxon>Pseudomonadota</taxon>
        <taxon>Gammaproteobacteria</taxon>
        <taxon>Alteromonadales</taxon>
        <taxon>Shewanellaceae</taxon>
        <taxon>Shewanella</taxon>
    </lineage>
</organism>